<evidence type="ECO:0008006" key="7">
    <source>
        <dbReference type="Google" id="ProtNLM"/>
    </source>
</evidence>
<dbReference type="PANTHER" id="PTHR34224">
    <property type="entry name" value="INTERACTOR OF CONSTITUTIVE ACTIVE ROPS 2, CHLOROPLASTIC-RELATED"/>
    <property type="match status" value="1"/>
</dbReference>
<feature type="compositionally biased region" description="Basic and acidic residues" evidence="4">
    <location>
        <begin position="85"/>
        <end position="100"/>
    </location>
</feature>
<feature type="compositionally biased region" description="Polar residues" evidence="4">
    <location>
        <begin position="27"/>
        <end position="45"/>
    </location>
</feature>
<evidence type="ECO:0000256" key="1">
    <source>
        <dbReference type="ARBA" id="ARBA00009778"/>
    </source>
</evidence>
<feature type="region of interest" description="Disordered" evidence="4">
    <location>
        <begin position="1"/>
        <end position="107"/>
    </location>
</feature>
<keyword evidence="2 3" id="KW-0175">Coiled coil</keyword>
<reference evidence="5 6" key="1">
    <citation type="submission" date="2023-10" db="EMBL/GenBank/DDBJ databases">
        <title>Chromosome-scale genome assembly provides insights into flower coloration mechanisms of Canna indica.</title>
        <authorList>
            <person name="Li C."/>
        </authorList>
    </citation>
    <scope>NUCLEOTIDE SEQUENCE [LARGE SCALE GENOMIC DNA]</scope>
    <source>
        <tissue evidence="5">Flower</tissue>
    </source>
</reference>
<feature type="coiled-coil region" evidence="3">
    <location>
        <begin position="508"/>
        <end position="535"/>
    </location>
</feature>
<keyword evidence="6" id="KW-1185">Reference proteome</keyword>
<feature type="coiled-coil region" evidence="3">
    <location>
        <begin position="206"/>
        <end position="261"/>
    </location>
</feature>
<dbReference type="InterPro" id="IPR029688">
    <property type="entry name" value="ICR"/>
</dbReference>
<feature type="compositionally biased region" description="Polar residues" evidence="4">
    <location>
        <begin position="75"/>
        <end position="84"/>
    </location>
</feature>
<protein>
    <recommendedName>
        <fullName evidence="7">Interactor of constitutive active ROPs 2, chloroplastic</fullName>
    </recommendedName>
</protein>
<evidence type="ECO:0000256" key="3">
    <source>
        <dbReference type="SAM" id="Coils"/>
    </source>
</evidence>
<proteinExistence type="inferred from homology"/>
<evidence type="ECO:0000256" key="4">
    <source>
        <dbReference type="SAM" id="MobiDB-lite"/>
    </source>
</evidence>
<evidence type="ECO:0000313" key="6">
    <source>
        <dbReference type="Proteomes" id="UP001327560"/>
    </source>
</evidence>
<dbReference type="EMBL" id="CP136893">
    <property type="protein sequence ID" value="WOL04635.1"/>
    <property type="molecule type" value="Genomic_DNA"/>
</dbReference>
<comment type="similarity">
    <text evidence="1">Belongs to the ICR family.</text>
</comment>
<feature type="coiled-coil region" evidence="3">
    <location>
        <begin position="313"/>
        <end position="461"/>
    </location>
</feature>
<feature type="region of interest" description="Disordered" evidence="4">
    <location>
        <begin position="573"/>
        <end position="603"/>
    </location>
</feature>
<name>A0AAQ3QDN1_9LILI</name>
<feature type="compositionally biased region" description="Basic and acidic residues" evidence="4">
    <location>
        <begin position="63"/>
        <end position="74"/>
    </location>
</feature>
<evidence type="ECO:0000313" key="5">
    <source>
        <dbReference type="EMBL" id="WOL04635.1"/>
    </source>
</evidence>
<organism evidence="5 6">
    <name type="scientific">Canna indica</name>
    <name type="common">Indian-shot</name>
    <dbReference type="NCBI Taxonomy" id="4628"/>
    <lineage>
        <taxon>Eukaryota</taxon>
        <taxon>Viridiplantae</taxon>
        <taxon>Streptophyta</taxon>
        <taxon>Embryophyta</taxon>
        <taxon>Tracheophyta</taxon>
        <taxon>Spermatophyta</taxon>
        <taxon>Magnoliopsida</taxon>
        <taxon>Liliopsida</taxon>
        <taxon>Zingiberales</taxon>
        <taxon>Cannaceae</taxon>
        <taxon>Canna</taxon>
    </lineage>
</organism>
<evidence type="ECO:0000256" key="2">
    <source>
        <dbReference type="ARBA" id="ARBA00023054"/>
    </source>
</evidence>
<dbReference type="PANTHER" id="PTHR34224:SF4">
    <property type="entry name" value="INTERACTOR OF CONSTITUTIVE ACTIVE ROPS 2, CHLOROPLASTIC"/>
    <property type="match status" value="1"/>
</dbReference>
<dbReference type="Proteomes" id="UP001327560">
    <property type="component" value="Chromosome 4"/>
</dbReference>
<accession>A0AAQ3QDN1</accession>
<dbReference type="AlphaFoldDB" id="A0AAQ3QDN1"/>
<gene>
    <name evidence="5" type="ORF">Cni_G13357</name>
</gene>
<sequence length="603" mass="67716">MQTAKPRSGSSEVPQRTSPATPRTRPSKTGDNECNSATSGTSTRTPTDRSPKVIVRRSPRSPMTEKKHPTRLSELETQISQLQQDLKKTREHLGSSEACKKQAQQEAEEAKKQFQDMSAKLDSSQRQLVEFSAAEESRLQELRKISQERDRAWQSELEAIQKQHSIDSQALGSAMNEIQRLKVQLEMVLKSEAAHSKQSETYQSELEVLKQDMAEILSTVENLKSQLKDSKKSEAEARTLVDETRGQLEMAKTTIETLRSEGLSLKESFGSKVADLDESGAKDDSLEELVKNLSTNKLGEDVRCGELSEKTKDNSLESEVEQLRSTLEAIEIKYQAEQIKSTMQIQSAYELMEHVKNDFSVKEAELELALNNAKAEITELKAKLVEKEEEYKQIAEKKVLSTNDEEDQRTQMQSELELKLMKSTNDIAELKANLMDKETELQNILEENEILKSGLSKKEAENRKGQEATIAELELAKAAEQDALIRLGYVTEESDKNSRRAARVAEQLDAVQAINSEMDSELKRLRIQCDQWRKAAEAAASILSSGNNGRQMERTGSLDADYGSIAGKLMSSPFSDELEEESPKKKNTNVLRKIGGLWKKSPK</sequence>
<feature type="compositionally biased region" description="Polar residues" evidence="4">
    <location>
        <begin position="1"/>
        <end position="21"/>
    </location>
</feature>